<keyword evidence="4" id="KW-1185">Reference proteome</keyword>
<dbReference type="InterPro" id="IPR008480">
    <property type="entry name" value="DUF761_pln"/>
</dbReference>
<feature type="compositionally biased region" description="Acidic residues" evidence="1">
    <location>
        <begin position="134"/>
        <end position="143"/>
    </location>
</feature>
<dbReference type="Pfam" id="PF05553">
    <property type="entry name" value="DUF761"/>
    <property type="match status" value="1"/>
</dbReference>
<accession>A0AAV2CNQ9</accession>
<evidence type="ECO:0000313" key="3">
    <source>
        <dbReference type="EMBL" id="CAL1357874.1"/>
    </source>
</evidence>
<dbReference type="AlphaFoldDB" id="A0AAV2CNQ9"/>
<dbReference type="Proteomes" id="UP001497516">
    <property type="component" value="Chromosome 1"/>
</dbReference>
<proteinExistence type="predicted"/>
<protein>
    <submittedName>
        <fullName evidence="3">Uncharacterized protein</fullName>
    </submittedName>
</protein>
<dbReference type="PANTHER" id="PTHR35997">
    <property type="entry name" value="COTTON FIBER PROTEIN-RELATED"/>
    <property type="match status" value="1"/>
</dbReference>
<dbReference type="EMBL" id="OZ034813">
    <property type="protein sequence ID" value="CAL1357874.1"/>
    <property type="molecule type" value="Genomic_DNA"/>
</dbReference>
<feature type="compositionally biased region" description="Polar residues" evidence="1">
    <location>
        <begin position="92"/>
        <end position="107"/>
    </location>
</feature>
<feature type="region of interest" description="Disordered" evidence="1">
    <location>
        <begin position="82"/>
        <end position="147"/>
    </location>
</feature>
<name>A0AAV2CNQ9_9ROSI</name>
<keyword evidence="2" id="KW-0812">Transmembrane</keyword>
<keyword evidence="2" id="KW-1133">Transmembrane helix</keyword>
<evidence type="ECO:0000256" key="2">
    <source>
        <dbReference type="SAM" id="Phobius"/>
    </source>
</evidence>
<organism evidence="3 4">
    <name type="scientific">Linum trigynum</name>
    <dbReference type="NCBI Taxonomy" id="586398"/>
    <lineage>
        <taxon>Eukaryota</taxon>
        <taxon>Viridiplantae</taxon>
        <taxon>Streptophyta</taxon>
        <taxon>Embryophyta</taxon>
        <taxon>Tracheophyta</taxon>
        <taxon>Spermatophyta</taxon>
        <taxon>Magnoliopsida</taxon>
        <taxon>eudicotyledons</taxon>
        <taxon>Gunneridae</taxon>
        <taxon>Pentapetalae</taxon>
        <taxon>rosids</taxon>
        <taxon>fabids</taxon>
        <taxon>Malpighiales</taxon>
        <taxon>Linaceae</taxon>
        <taxon>Linum</taxon>
    </lineage>
</organism>
<gene>
    <name evidence="3" type="ORF">LTRI10_LOCUS5472</name>
</gene>
<dbReference type="PANTHER" id="PTHR35997:SF5">
    <property type="entry name" value="OS09G0539700 PROTEIN"/>
    <property type="match status" value="1"/>
</dbReference>
<sequence>MESSSKNYSHYAYDREVTTEMEQEEKWAHLIVYVAAGGTTVALACANKLGAMLLITERWRVQVFLLLNFLLLAIFLTSLRSASPASVPPQPRQQKQSCSGRSESEPCSESRVAEIRATEKKESSGVVKEKVENELSEGGDEEEKLTKEELNERAEAFIAKFREHLVRDAACIH</sequence>
<feature type="compositionally biased region" description="Basic and acidic residues" evidence="1">
    <location>
        <begin position="111"/>
        <end position="133"/>
    </location>
</feature>
<keyword evidence="2" id="KW-0472">Membrane</keyword>
<evidence type="ECO:0000256" key="1">
    <source>
        <dbReference type="SAM" id="MobiDB-lite"/>
    </source>
</evidence>
<evidence type="ECO:0000313" key="4">
    <source>
        <dbReference type="Proteomes" id="UP001497516"/>
    </source>
</evidence>
<feature type="transmembrane region" description="Helical" evidence="2">
    <location>
        <begin position="27"/>
        <end position="47"/>
    </location>
</feature>
<feature type="transmembrane region" description="Helical" evidence="2">
    <location>
        <begin position="59"/>
        <end position="79"/>
    </location>
</feature>
<reference evidence="3 4" key="1">
    <citation type="submission" date="2024-04" db="EMBL/GenBank/DDBJ databases">
        <authorList>
            <person name="Fracassetti M."/>
        </authorList>
    </citation>
    <scope>NUCLEOTIDE SEQUENCE [LARGE SCALE GENOMIC DNA]</scope>
</reference>